<evidence type="ECO:0000256" key="1">
    <source>
        <dbReference type="SAM" id="MobiDB-lite"/>
    </source>
</evidence>
<organism evidence="2 3">
    <name type="scientific">Cudoniella acicularis</name>
    <dbReference type="NCBI Taxonomy" id="354080"/>
    <lineage>
        <taxon>Eukaryota</taxon>
        <taxon>Fungi</taxon>
        <taxon>Dikarya</taxon>
        <taxon>Ascomycota</taxon>
        <taxon>Pezizomycotina</taxon>
        <taxon>Leotiomycetes</taxon>
        <taxon>Helotiales</taxon>
        <taxon>Tricladiaceae</taxon>
        <taxon>Cudoniella</taxon>
    </lineage>
</organism>
<dbReference type="EMBL" id="JAAMPI010000507">
    <property type="protein sequence ID" value="KAF4630817.1"/>
    <property type="molecule type" value="Genomic_DNA"/>
</dbReference>
<name>A0A8H4RMB5_9HELO</name>
<keyword evidence="3" id="KW-1185">Reference proteome</keyword>
<comment type="caution">
    <text evidence="2">The sequence shown here is derived from an EMBL/GenBank/DDBJ whole genome shotgun (WGS) entry which is preliminary data.</text>
</comment>
<reference evidence="2 3" key="1">
    <citation type="submission" date="2020-03" db="EMBL/GenBank/DDBJ databases">
        <title>Draft Genome Sequence of Cudoniella acicularis.</title>
        <authorList>
            <person name="Buettner E."/>
            <person name="Kellner H."/>
        </authorList>
    </citation>
    <scope>NUCLEOTIDE SEQUENCE [LARGE SCALE GENOMIC DNA]</scope>
    <source>
        <strain evidence="2 3">DSM 108380</strain>
    </source>
</reference>
<dbReference type="AlphaFoldDB" id="A0A8H4RMB5"/>
<gene>
    <name evidence="2" type="ORF">G7Y89_g7315</name>
</gene>
<proteinExistence type="predicted"/>
<dbReference type="OrthoDB" id="5417142at2759"/>
<evidence type="ECO:0000313" key="3">
    <source>
        <dbReference type="Proteomes" id="UP000566819"/>
    </source>
</evidence>
<accession>A0A8H4RMB5</accession>
<protein>
    <submittedName>
        <fullName evidence="2">Uncharacterized protein</fullName>
    </submittedName>
</protein>
<dbReference type="Proteomes" id="UP000566819">
    <property type="component" value="Unassembled WGS sequence"/>
</dbReference>
<feature type="region of interest" description="Disordered" evidence="1">
    <location>
        <begin position="1"/>
        <end position="22"/>
    </location>
</feature>
<sequence>MADDEGEVTTEATNYESDERLMNEKDVFDNNFNNFTPLTPPMGAGAGRVKKFQDDEKVLFLTRPPMVKENLDGDNSEPSATEERTIPPKVIEIVEEPEELENWPHFPTSNEFEIPLEEVRRRASWAWYRSSLLCMRASQEVASGCVDVSDRNIEDHEESNDESAALMIGPAEALNKRAEKARLYALSLFPELLESEEIESPSWGKEFTDDDLNYYLEMSLNHEYSQRVSVASHYKAAALSYIREALFLYLEWKQETELSSSSFSPISNNPSYPSFSETPSELDLLRRAQDPKEEKGVNLDEYAQIQMILHKYGSISQLWSEAAEWASQRKDIWKCEHFRRYWRRAALARGHAEWLLRERESSEIIGHTKSIEKWRFWPPASTGQYDNDCMIVSMLVVLSKMSVEELQGETFPHYKDDEHGTNYNIMHTRMRDSQAESFGWPKHAFFFGPPDFVLEQIAEEGLIPQLVGLIPNDGTSLRISAPVSVYERYLRKGIQDFLPVDAPKYDKILATCADDILVEECFYRLLEGSLNQQYKNSSVLEYLEVTLGKVLKKRAHMTLRTATEHGFDHTIYKILKHHFNQVQIMLKRPPGPEEHEYLIFVERKLSQVLAPWFKLSLLETVGGRIVIHLHSLFTHELYGSDPYISEFSPIAEPVSHCLEIVRLIMLDQYLEMIREAVLGYRDIEPRVHAFLLPFEKFLESGGEPSAMPLVRTGDRGKRELTKLGLFQSGRMRCKEGCRCPRPEALKGLERMLEYRLSGDVQAQLDRMTICAFFKESDGGRSAGNMGVSKTRMELFERLRRR</sequence>
<evidence type="ECO:0000313" key="2">
    <source>
        <dbReference type="EMBL" id="KAF4630817.1"/>
    </source>
</evidence>